<dbReference type="InterPro" id="IPR002941">
    <property type="entry name" value="DNA_methylase_N4/N6"/>
</dbReference>
<feature type="compositionally biased region" description="Basic and acidic residues" evidence="4">
    <location>
        <begin position="331"/>
        <end position="341"/>
    </location>
</feature>
<evidence type="ECO:0000256" key="1">
    <source>
        <dbReference type="ARBA" id="ARBA00022603"/>
    </source>
</evidence>
<dbReference type="PANTHER" id="PTHR13370">
    <property type="entry name" value="RNA METHYLASE-RELATED"/>
    <property type="match status" value="1"/>
</dbReference>
<evidence type="ECO:0000256" key="2">
    <source>
        <dbReference type="ARBA" id="ARBA00022679"/>
    </source>
</evidence>
<gene>
    <name evidence="6" type="primary">yhdJ_1</name>
    <name evidence="6" type="ORF">TBK1r_35210</name>
</gene>
<dbReference type="RefSeq" id="WP_145212998.1">
    <property type="nucleotide sequence ID" value="NZ_CP036432.1"/>
</dbReference>
<dbReference type="PANTHER" id="PTHR13370:SF3">
    <property type="entry name" value="TRNA (GUANINE(10)-N2)-METHYLTRANSFERASE HOMOLOG"/>
    <property type="match status" value="1"/>
</dbReference>
<sequence>MAKRKKLKLDSIHHGDTLEYLRTLPDSSVDLVVSSPPYNIGKEYESKTALSIYMDGQREVLTECVRVLKDTGSIFWQVGSYSDKGILIPLDIRFFPVLEDLGMKPRNRIIWVRQHGLHGKRKFSARHETILWFTKSDDYLFNLDAIRVPQKWQNKKHYRDDDRKGELSCNPDGKNPADIWIFRNVKHNHEEQTIHPCQFPEDLIARIVLSTTRKGEVVLDPYMGTGTVAVVARDYGRNFIGAELDDRYIEVSKRRLSGQPDKNGCFPNLKTLRDYVEQTGEPADKYRFDVQVGKKATDRTKSKIYSEQHHLEELETRLSYEEASFAADLRGEERPVDEGLNGKKRKKSEVKTLF</sequence>
<accession>A0ABX5XRF1</accession>
<dbReference type="InterPro" id="IPR029063">
    <property type="entry name" value="SAM-dependent_MTases_sf"/>
</dbReference>
<evidence type="ECO:0000313" key="6">
    <source>
        <dbReference type="EMBL" id="QDV84570.1"/>
    </source>
</evidence>
<dbReference type="Gene3D" id="3.40.50.150">
    <property type="entry name" value="Vaccinia Virus protein VP39"/>
    <property type="match status" value="1"/>
</dbReference>
<dbReference type="EMBL" id="CP036432">
    <property type="protein sequence ID" value="QDV84570.1"/>
    <property type="molecule type" value="Genomic_DNA"/>
</dbReference>
<keyword evidence="1 6" id="KW-0489">Methyltransferase</keyword>
<dbReference type="SUPFAM" id="SSF53335">
    <property type="entry name" value="S-adenosyl-L-methionine-dependent methyltransferases"/>
    <property type="match status" value="1"/>
</dbReference>
<dbReference type="CDD" id="cd02440">
    <property type="entry name" value="AdoMet_MTases"/>
    <property type="match status" value="1"/>
</dbReference>
<comment type="similarity">
    <text evidence="3">Belongs to the N(4)/N(6)-methyltransferase family.</text>
</comment>
<dbReference type="Proteomes" id="UP000318081">
    <property type="component" value="Chromosome"/>
</dbReference>
<protein>
    <recommendedName>
        <fullName evidence="3">Methyltransferase</fullName>
        <ecNumber evidence="3">2.1.1.-</ecNumber>
    </recommendedName>
</protein>
<reference evidence="6 7" key="1">
    <citation type="submission" date="2019-02" db="EMBL/GenBank/DDBJ databases">
        <title>Deep-cultivation of Planctomycetes and their phenomic and genomic characterization uncovers novel biology.</title>
        <authorList>
            <person name="Wiegand S."/>
            <person name="Jogler M."/>
            <person name="Boedeker C."/>
            <person name="Pinto D."/>
            <person name="Vollmers J."/>
            <person name="Rivas-Marin E."/>
            <person name="Kohn T."/>
            <person name="Peeters S.H."/>
            <person name="Heuer A."/>
            <person name="Rast P."/>
            <person name="Oberbeckmann S."/>
            <person name="Bunk B."/>
            <person name="Jeske O."/>
            <person name="Meyerdierks A."/>
            <person name="Storesund J.E."/>
            <person name="Kallscheuer N."/>
            <person name="Luecker S."/>
            <person name="Lage O.M."/>
            <person name="Pohl T."/>
            <person name="Merkel B.J."/>
            <person name="Hornburger P."/>
            <person name="Mueller R.-W."/>
            <person name="Bruemmer F."/>
            <person name="Labrenz M."/>
            <person name="Spormann A.M."/>
            <person name="Op den Camp H."/>
            <person name="Overmann J."/>
            <person name="Amann R."/>
            <person name="Jetten M.S.M."/>
            <person name="Mascher T."/>
            <person name="Medema M.H."/>
            <person name="Devos D.P."/>
            <person name="Kaster A.-K."/>
            <person name="Ovreas L."/>
            <person name="Rohde M."/>
            <person name="Galperin M.Y."/>
            <person name="Jogler C."/>
        </authorList>
    </citation>
    <scope>NUCLEOTIDE SEQUENCE [LARGE SCALE GENOMIC DNA]</scope>
    <source>
        <strain evidence="6 7">TBK1r</strain>
    </source>
</reference>
<evidence type="ECO:0000256" key="3">
    <source>
        <dbReference type="RuleBase" id="RU362026"/>
    </source>
</evidence>
<dbReference type="PRINTS" id="PR00508">
    <property type="entry name" value="S21N4MTFRASE"/>
</dbReference>
<dbReference type="GO" id="GO:0009007">
    <property type="term" value="F:site-specific DNA-methyltransferase (adenine-specific) activity"/>
    <property type="evidence" value="ECO:0007669"/>
    <property type="project" value="UniProtKB-EC"/>
</dbReference>
<feature type="region of interest" description="Disordered" evidence="4">
    <location>
        <begin position="331"/>
        <end position="354"/>
    </location>
</feature>
<evidence type="ECO:0000256" key="4">
    <source>
        <dbReference type="SAM" id="MobiDB-lite"/>
    </source>
</evidence>
<dbReference type="InterPro" id="IPR001091">
    <property type="entry name" value="RM_Methyltransferase"/>
</dbReference>
<organism evidence="6 7">
    <name type="scientific">Stieleria magnilauensis</name>
    <dbReference type="NCBI Taxonomy" id="2527963"/>
    <lineage>
        <taxon>Bacteria</taxon>
        <taxon>Pseudomonadati</taxon>
        <taxon>Planctomycetota</taxon>
        <taxon>Planctomycetia</taxon>
        <taxon>Pirellulales</taxon>
        <taxon>Pirellulaceae</taxon>
        <taxon>Stieleria</taxon>
    </lineage>
</organism>
<keyword evidence="2 6" id="KW-0808">Transferase</keyword>
<name>A0ABX5XRF1_9BACT</name>
<dbReference type="GO" id="GO:0032259">
    <property type="term" value="P:methylation"/>
    <property type="evidence" value="ECO:0007669"/>
    <property type="project" value="UniProtKB-KW"/>
</dbReference>
<evidence type="ECO:0000313" key="7">
    <source>
        <dbReference type="Proteomes" id="UP000318081"/>
    </source>
</evidence>
<feature type="domain" description="DNA methylase N-4/N-6" evidence="5">
    <location>
        <begin position="29"/>
        <end position="253"/>
    </location>
</feature>
<keyword evidence="7" id="KW-1185">Reference proteome</keyword>
<evidence type="ECO:0000259" key="5">
    <source>
        <dbReference type="Pfam" id="PF01555"/>
    </source>
</evidence>
<dbReference type="EC" id="2.1.1.-" evidence="3"/>
<proteinExistence type="inferred from homology"/>
<dbReference type="Pfam" id="PF01555">
    <property type="entry name" value="N6_N4_Mtase"/>
    <property type="match status" value="1"/>
</dbReference>